<dbReference type="SUPFAM" id="SSF53067">
    <property type="entry name" value="Actin-like ATPase domain"/>
    <property type="match status" value="1"/>
</dbReference>
<feature type="compositionally biased region" description="Pro residues" evidence="1">
    <location>
        <begin position="591"/>
        <end position="602"/>
    </location>
</feature>
<dbReference type="InterPro" id="IPR045079">
    <property type="entry name" value="Oxoprolinase-like"/>
</dbReference>
<comment type="caution">
    <text evidence="4">The sequence shown here is derived from an EMBL/GenBank/DDBJ whole genome shotgun (WGS) entry which is preliminary data.</text>
</comment>
<dbReference type="PANTHER" id="PTHR11365">
    <property type="entry name" value="5-OXOPROLINASE RELATED"/>
    <property type="match status" value="1"/>
</dbReference>
<evidence type="ECO:0000313" key="4">
    <source>
        <dbReference type="EMBL" id="MBB5818542.1"/>
    </source>
</evidence>
<dbReference type="InterPro" id="IPR002821">
    <property type="entry name" value="Hydantoinase_A"/>
</dbReference>
<dbReference type="GO" id="GO:0047423">
    <property type="term" value="F:N-methylhydantoinase (ATP-hydrolyzing) activity"/>
    <property type="evidence" value="ECO:0007669"/>
    <property type="project" value="UniProtKB-EC"/>
</dbReference>
<reference evidence="4 5" key="1">
    <citation type="submission" date="2020-08" db="EMBL/GenBank/DDBJ databases">
        <title>Sequencing the genomes of 1000 actinobacteria strains.</title>
        <authorList>
            <person name="Klenk H.-P."/>
        </authorList>
    </citation>
    <scope>NUCLEOTIDE SEQUENCE [LARGE SCALE GENOMIC DNA]</scope>
    <source>
        <strain evidence="4 5">DSM 46887</strain>
    </source>
</reference>
<dbReference type="Pfam" id="PF01968">
    <property type="entry name" value="Hydantoinase_A"/>
    <property type="match status" value="1"/>
</dbReference>
<evidence type="ECO:0000313" key="5">
    <source>
        <dbReference type="Proteomes" id="UP000540685"/>
    </source>
</evidence>
<dbReference type="AlphaFoldDB" id="A0A7W9ID87"/>
<feature type="region of interest" description="Disordered" evidence="1">
    <location>
        <begin position="589"/>
        <end position="616"/>
    </location>
</feature>
<dbReference type="GO" id="GO:0006749">
    <property type="term" value="P:glutathione metabolic process"/>
    <property type="evidence" value="ECO:0007669"/>
    <property type="project" value="TreeGrafter"/>
</dbReference>
<dbReference type="PANTHER" id="PTHR11365:SF23">
    <property type="entry name" value="HYPOTHETICAL 5-OXOPROLINASE (EUROFUNG)-RELATED"/>
    <property type="match status" value="1"/>
</dbReference>
<evidence type="ECO:0000259" key="3">
    <source>
        <dbReference type="Pfam" id="PF05378"/>
    </source>
</evidence>
<dbReference type="GO" id="GO:0017168">
    <property type="term" value="F:5-oxoprolinase (ATP-hydrolyzing) activity"/>
    <property type="evidence" value="ECO:0007669"/>
    <property type="project" value="TreeGrafter"/>
</dbReference>
<proteinExistence type="predicted"/>
<protein>
    <submittedName>
        <fullName evidence="4">N-methylhydantoinase A</fullName>
        <ecNumber evidence="4">3.5.2.14</ecNumber>
    </submittedName>
</protein>
<dbReference type="Pfam" id="PF05378">
    <property type="entry name" value="Hydant_A_N"/>
    <property type="match status" value="1"/>
</dbReference>
<feature type="domain" description="Hydantoinase/oxoprolinase N-terminal" evidence="3">
    <location>
        <begin position="5"/>
        <end position="179"/>
    </location>
</feature>
<accession>A0A7W9ID87</accession>
<evidence type="ECO:0000259" key="2">
    <source>
        <dbReference type="Pfam" id="PF01968"/>
    </source>
</evidence>
<dbReference type="RefSeq" id="WP_184542120.1">
    <property type="nucleotide sequence ID" value="NZ_JACHMP010000001.1"/>
</dbReference>
<organism evidence="4 5">
    <name type="scientific">Streptosporangium becharense</name>
    <dbReference type="NCBI Taxonomy" id="1816182"/>
    <lineage>
        <taxon>Bacteria</taxon>
        <taxon>Bacillati</taxon>
        <taxon>Actinomycetota</taxon>
        <taxon>Actinomycetes</taxon>
        <taxon>Streptosporangiales</taxon>
        <taxon>Streptosporangiaceae</taxon>
        <taxon>Streptosporangium</taxon>
    </lineage>
</organism>
<keyword evidence="5" id="KW-1185">Reference proteome</keyword>
<sequence>MSHAIGVDVGGTFTDVVLSGPGGEISVAKRLSTHGDPADGVVAGITAVLGDTAPSSVTRVVHATTLATNAILERRGVRVAYVTTRGFRSAIPLGRYARVEEDRYDLWFDPPAPPVAAGDCFEVPERIGSRGEVLEPLDEAAVAGVGTEIARRGITTAAVCLLHSYANPAHEQRVARILRVSVPTVVISSEVWPELREYERATTTIMSAYVGPVMAGYLRRLASRLAGIGITAPVHVMDSGGGVMSAELAARRAVATIESGPAAGVLAAAASGYPDAISFDMGGTTAKTCVIRDGRPEITHEFHVGGRGSFGGRRAGTGVPIKTPAVDLAEVGAGGGSVAWVDAAGTLRAGPRSAGSEPGPACYGLGGDEPTVTDANLVLGYLDPASFASGTVPLSADLAGEAVDRHLAGPLGVGRAEAAYAVHEIANASMGSAVHVVTVQRGIDPRGFVMVAFGGAGPMHAARVASRFGISTVVVPAYCGVGSAAGLLTADLSADRVLSALDADPARVFASLTEAAAADLDADLGSPGVSVTCSADVRFAGQAHDLTVPWSDSPGELAARFFAGYRQVYGIEQEGPVEIVSYRVRVTRAAPDPPPARRPPPTHPRRRPDPPWPPATRRAYFPEAGGYVPVPVLTRACLARAPGGAVTGPAIVEDAESTIVVPPGWTARPGRKDAVVLTGAGT</sequence>
<dbReference type="InterPro" id="IPR008040">
    <property type="entry name" value="Hydant_A_N"/>
</dbReference>
<name>A0A7W9ID87_9ACTN</name>
<feature type="domain" description="Hydantoinase A/oxoprolinase" evidence="2">
    <location>
        <begin position="200"/>
        <end position="495"/>
    </location>
</feature>
<dbReference type="EC" id="3.5.2.14" evidence="4"/>
<keyword evidence="4" id="KW-0378">Hydrolase</keyword>
<dbReference type="EMBL" id="JACHMP010000001">
    <property type="protein sequence ID" value="MBB5818542.1"/>
    <property type="molecule type" value="Genomic_DNA"/>
</dbReference>
<dbReference type="GO" id="GO:0005829">
    <property type="term" value="C:cytosol"/>
    <property type="evidence" value="ECO:0007669"/>
    <property type="project" value="TreeGrafter"/>
</dbReference>
<dbReference type="InterPro" id="IPR043129">
    <property type="entry name" value="ATPase_NBD"/>
</dbReference>
<dbReference type="Proteomes" id="UP000540685">
    <property type="component" value="Unassembled WGS sequence"/>
</dbReference>
<evidence type="ECO:0000256" key="1">
    <source>
        <dbReference type="SAM" id="MobiDB-lite"/>
    </source>
</evidence>
<gene>
    <name evidence="4" type="ORF">F4562_001604</name>
</gene>